<reference evidence="3" key="1">
    <citation type="submission" date="2017-06" db="EMBL/GenBank/DDBJ databases">
        <authorList>
            <person name="Varghese N."/>
            <person name="Submissions S."/>
        </authorList>
    </citation>
    <scope>NUCLEOTIDE SEQUENCE [LARGE SCALE GENOMIC DNA]</scope>
    <source>
        <strain evidence="3">DSM 137</strain>
    </source>
</reference>
<name>A0A212QYJ7_RHOAC</name>
<dbReference type="SUPFAM" id="SSF52540">
    <property type="entry name" value="P-loop containing nucleoside triphosphate hydrolases"/>
    <property type="match status" value="1"/>
</dbReference>
<evidence type="ECO:0000259" key="1">
    <source>
        <dbReference type="Pfam" id="PF09037"/>
    </source>
</evidence>
<dbReference type="InterPro" id="IPR024628">
    <property type="entry name" value="Sulfotransferase_Stf0_dom"/>
</dbReference>
<dbReference type="Proteomes" id="UP000198418">
    <property type="component" value="Unassembled WGS sequence"/>
</dbReference>
<keyword evidence="2" id="KW-0808">Transferase</keyword>
<protein>
    <submittedName>
        <fullName evidence="2">LPS sulfotransferase NodH</fullName>
    </submittedName>
</protein>
<accession>A0A212QYJ7</accession>
<gene>
    <name evidence="2" type="ORF">SAMN06265338_10293</name>
</gene>
<dbReference type="RefSeq" id="WP_088519638.1">
    <property type="nucleotide sequence ID" value="NZ_FYDG01000002.1"/>
</dbReference>
<feature type="domain" description="Sulphotransferase Stf0" evidence="1">
    <location>
        <begin position="130"/>
        <end position="329"/>
    </location>
</feature>
<dbReference type="AlphaFoldDB" id="A0A212QYJ7"/>
<organism evidence="2 3">
    <name type="scientific">Rhodoblastus acidophilus</name>
    <name type="common">Rhodopseudomonas acidophila</name>
    <dbReference type="NCBI Taxonomy" id="1074"/>
    <lineage>
        <taxon>Bacteria</taxon>
        <taxon>Pseudomonadati</taxon>
        <taxon>Pseudomonadota</taxon>
        <taxon>Alphaproteobacteria</taxon>
        <taxon>Hyphomicrobiales</taxon>
        <taxon>Rhodoblastaceae</taxon>
        <taxon>Rhodoblastus</taxon>
    </lineage>
</organism>
<proteinExistence type="predicted"/>
<keyword evidence="3" id="KW-1185">Reference proteome</keyword>
<sequence>MSSCAKSEAQSSGVEAGGDWRAALDILREVGALAHLDAIASRQPIRIACRPQDDAFLRDSLPHALSPIEAARLAPGACVTLDCFPLNESAPRRAGAPPPPRLGADGLALFLSHGDRLPAERPAPLSRRRYYLFSTPRSGSTYLSALLSSSGALGTPGEFIKDWLKPYLAASGLGLPALFDLLHGYSQSGNGVFGAKTIINDLFALLPEHDEAYFSEIRDKPCYLLVRGDKAAQALSNVRANSLSLYHVYAADLDSAAARLRDFRASVADLFEKERWLLRQEADFIELARNRGVRLRLISYEALAQSRQAARLIVEGIAADLGVTETLRPPSTDLVKIQALSGDDGLDAYRAFRRGAVLCSTRSEPHLGLALGQGWGRVEAWGANALAEARELEIVAPRGARAQAVELLLSFEDRRPPAGLAADGAPVAIRDPAARPAHWRLLAPMGDTQRLRLALEAGLVKIQEAVFHRTPPDEAAPDGPPTLSPA</sequence>
<dbReference type="EMBL" id="FYDG01000002">
    <property type="protein sequence ID" value="SNB64790.1"/>
    <property type="molecule type" value="Genomic_DNA"/>
</dbReference>
<dbReference type="GO" id="GO:0016740">
    <property type="term" value="F:transferase activity"/>
    <property type="evidence" value="ECO:0007669"/>
    <property type="project" value="UniProtKB-KW"/>
</dbReference>
<dbReference type="Gene3D" id="3.40.50.300">
    <property type="entry name" value="P-loop containing nucleotide triphosphate hydrolases"/>
    <property type="match status" value="1"/>
</dbReference>
<evidence type="ECO:0000313" key="2">
    <source>
        <dbReference type="EMBL" id="SNB64790.1"/>
    </source>
</evidence>
<dbReference type="Pfam" id="PF09037">
    <property type="entry name" value="Sulphotransf"/>
    <property type="match status" value="1"/>
</dbReference>
<evidence type="ECO:0000313" key="3">
    <source>
        <dbReference type="Proteomes" id="UP000198418"/>
    </source>
</evidence>
<dbReference type="InterPro" id="IPR027417">
    <property type="entry name" value="P-loop_NTPase"/>
</dbReference>